<reference evidence="1" key="1">
    <citation type="submission" date="2019-08" db="EMBL/GenBank/DDBJ databases">
        <authorList>
            <person name="Kucharzyk K."/>
            <person name="Murdoch R.W."/>
            <person name="Higgins S."/>
            <person name="Loffler F."/>
        </authorList>
    </citation>
    <scope>NUCLEOTIDE SEQUENCE</scope>
</reference>
<organism evidence="1">
    <name type="scientific">bioreactor metagenome</name>
    <dbReference type="NCBI Taxonomy" id="1076179"/>
    <lineage>
        <taxon>unclassified sequences</taxon>
        <taxon>metagenomes</taxon>
        <taxon>ecological metagenomes</taxon>
    </lineage>
</organism>
<name>A0A645HT07_9ZZZZ</name>
<protein>
    <submittedName>
        <fullName evidence="1">Uncharacterized protein</fullName>
    </submittedName>
</protein>
<proteinExistence type="predicted"/>
<accession>A0A645HT07</accession>
<dbReference type="AlphaFoldDB" id="A0A645HT07"/>
<comment type="caution">
    <text evidence="1">The sequence shown here is derived from an EMBL/GenBank/DDBJ whole genome shotgun (WGS) entry which is preliminary data.</text>
</comment>
<dbReference type="EMBL" id="VSSQ01099397">
    <property type="protein sequence ID" value="MPN41990.1"/>
    <property type="molecule type" value="Genomic_DNA"/>
</dbReference>
<gene>
    <name evidence="1" type="ORF">SDC9_189545</name>
</gene>
<sequence>MPYTNLTFSENGDLGGSLLWQGDIACTLEGEWYIKSKALVLRYKADFACPDGEKKEFELPEAKGDSLIFTRSDSSIEYNESNTNIPKSAIEKLKFKTAFIKE</sequence>
<evidence type="ECO:0000313" key="1">
    <source>
        <dbReference type="EMBL" id="MPN41990.1"/>
    </source>
</evidence>